<dbReference type="PANTHER" id="PTHR11803">
    <property type="entry name" value="2-IMINOBUTANOATE/2-IMINOPROPANOATE DEAMINASE RIDA"/>
    <property type="match status" value="1"/>
</dbReference>
<dbReference type="CDD" id="cd00448">
    <property type="entry name" value="YjgF_YER057c_UK114_family"/>
    <property type="match status" value="1"/>
</dbReference>
<gene>
    <name evidence="1" type="ORF">RHSP_33013</name>
</gene>
<dbReference type="GO" id="GO:0005829">
    <property type="term" value="C:cytosol"/>
    <property type="evidence" value="ECO:0007669"/>
    <property type="project" value="TreeGrafter"/>
</dbReference>
<sequence length="129" mass="14329">MEMKRDAINAKNAPQPRGGYAQAVKLENFERLLFVSGQIPMTSDDTLPEGFKAQARQAWLNVDAQLKAAGMTKDDIVKVTTFLADRHHTMENREIRAEYLGPLTPAMTVVIAGIFDTAWLLEVEVIAAQ</sequence>
<evidence type="ECO:0000313" key="1">
    <source>
        <dbReference type="EMBL" id="ENN86136.1"/>
    </source>
</evidence>
<keyword evidence="2" id="KW-1185">Reference proteome</keyword>
<accession>N6UZI9</accession>
<dbReference type="PATRIC" id="fig|363754.4.peg.4096"/>
<dbReference type="STRING" id="363754.RHSP_33013"/>
<dbReference type="AlphaFoldDB" id="N6UZI9"/>
<dbReference type="Pfam" id="PF01042">
    <property type="entry name" value="Ribonuc_L-PSP"/>
    <property type="match status" value="1"/>
</dbReference>
<dbReference type="InterPro" id="IPR035959">
    <property type="entry name" value="RutC-like_sf"/>
</dbReference>
<comment type="caution">
    <text evidence="1">The sequence shown here is derived from an EMBL/GenBank/DDBJ whole genome shotgun (WGS) entry which is preliminary data.</text>
</comment>
<dbReference type="EMBL" id="AQHN01000072">
    <property type="protein sequence ID" value="ENN86136.1"/>
    <property type="molecule type" value="Genomic_DNA"/>
</dbReference>
<proteinExistence type="predicted"/>
<dbReference type="Proteomes" id="UP000012429">
    <property type="component" value="Unassembled WGS sequence"/>
</dbReference>
<name>N6UZI9_9HYPH</name>
<dbReference type="SUPFAM" id="SSF55298">
    <property type="entry name" value="YjgF-like"/>
    <property type="match status" value="1"/>
</dbReference>
<protein>
    <submittedName>
        <fullName evidence="1">Uncharacterized protein</fullName>
    </submittedName>
</protein>
<dbReference type="GO" id="GO:0019239">
    <property type="term" value="F:deaminase activity"/>
    <property type="evidence" value="ECO:0007669"/>
    <property type="project" value="TreeGrafter"/>
</dbReference>
<reference evidence="1 2" key="1">
    <citation type="journal article" date="2012" name="BMC Genomics">
        <title>Genomic basis of broad host range and environmental adaptability of Rhizobium tropici CIAT 899 and Rhizobium sp. PRF 81 which are used in inoculants for common bean (Phaseolus vulgaris L.).</title>
        <authorList>
            <person name="Ormeno-Orrillo E."/>
            <person name="Menna P."/>
            <person name="Almeida L.G."/>
            <person name="Ollero F.J."/>
            <person name="Nicolas M.F."/>
            <person name="Pains Rodrigues E."/>
            <person name="Shigueyoshi Nakatani A."/>
            <person name="Silva Batista J.S."/>
            <person name="Oliveira Chueire L.M."/>
            <person name="Souza R.C."/>
            <person name="Ribeiro Vasconcelos A.T."/>
            <person name="Megias M."/>
            <person name="Hungria M."/>
            <person name="Martinez-Romero E."/>
        </authorList>
    </citation>
    <scope>NUCLEOTIDE SEQUENCE [LARGE SCALE GENOMIC DNA]</scope>
    <source>
        <strain evidence="1 2">PRF 81</strain>
    </source>
</reference>
<dbReference type="InterPro" id="IPR006175">
    <property type="entry name" value="YjgF/YER057c/UK114"/>
</dbReference>
<organism evidence="1 2">
    <name type="scientific">Rhizobium freirei PRF 81</name>
    <dbReference type="NCBI Taxonomy" id="363754"/>
    <lineage>
        <taxon>Bacteria</taxon>
        <taxon>Pseudomonadati</taxon>
        <taxon>Pseudomonadota</taxon>
        <taxon>Alphaproteobacteria</taxon>
        <taxon>Hyphomicrobiales</taxon>
        <taxon>Rhizobiaceae</taxon>
        <taxon>Rhizobium/Agrobacterium group</taxon>
        <taxon>Rhizobium</taxon>
    </lineage>
</organism>
<evidence type="ECO:0000313" key="2">
    <source>
        <dbReference type="Proteomes" id="UP000012429"/>
    </source>
</evidence>
<dbReference type="PANTHER" id="PTHR11803:SF44">
    <property type="entry name" value="RUTC FAMILY PROTEIN YJGH"/>
    <property type="match status" value="1"/>
</dbReference>
<dbReference type="Gene3D" id="3.30.1330.40">
    <property type="entry name" value="RutC-like"/>
    <property type="match status" value="1"/>
</dbReference>